<dbReference type="AlphaFoldDB" id="A0AAV8VFW3"/>
<dbReference type="InterPro" id="IPR012337">
    <property type="entry name" value="RNaseH-like_sf"/>
</dbReference>
<organism evidence="1 2">
    <name type="scientific">Exocentrus adspersus</name>
    <dbReference type="NCBI Taxonomy" id="1586481"/>
    <lineage>
        <taxon>Eukaryota</taxon>
        <taxon>Metazoa</taxon>
        <taxon>Ecdysozoa</taxon>
        <taxon>Arthropoda</taxon>
        <taxon>Hexapoda</taxon>
        <taxon>Insecta</taxon>
        <taxon>Pterygota</taxon>
        <taxon>Neoptera</taxon>
        <taxon>Endopterygota</taxon>
        <taxon>Coleoptera</taxon>
        <taxon>Polyphaga</taxon>
        <taxon>Cucujiformia</taxon>
        <taxon>Chrysomeloidea</taxon>
        <taxon>Cerambycidae</taxon>
        <taxon>Lamiinae</taxon>
        <taxon>Acanthocinini</taxon>
        <taxon>Exocentrus</taxon>
    </lineage>
</organism>
<dbReference type="GO" id="GO:0003676">
    <property type="term" value="F:nucleic acid binding"/>
    <property type="evidence" value="ECO:0007669"/>
    <property type="project" value="InterPro"/>
</dbReference>
<comment type="caution">
    <text evidence="1">The sequence shown here is derived from an EMBL/GenBank/DDBJ whole genome shotgun (WGS) entry which is preliminary data.</text>
</comment>
<dbReference type="Proteomes" id="UP001159042">
    <property type="component" value="Unassembled WGS sequence"/>
</dbReference>
<dbReference type="PANTHER" id="PTHR33050:SF7">
    <property type="entry name" value="RIBONUCLEASE H"/>
    <property type="match status" value="1"/>
</dbReference>
<name>A0AAV8VFW3_9CUCU</name>
<dbReference type="PANTHER" id="PTHR33050">
    <property type="entry name" value="REVERSE TRANSCRIPTASE DOMAIN-CONTAINING PROTEIN"/>
    <property type="match status" value="1"/>
</dbReference>
<dbReference type="InterPro" id="IPR018247">
    <property type="entry name" value="EF_Hand_1_Ca_BS"/>
</dbReference>
<evidence type="ECO:0000313" key="2">
    <source>
        <dbReference type="Proteomes" id="UP001159042"/>
    </source>
</evidence>
<sequence>MPLGDCLRTDLHWWIDNIASSLNNIKIDKYDIEIFTDASLTGWGACCGTQKTHGYWSDLDKTRHINYLELLAIFYGIKCYAYDLPTGNVLIRCDNTTAISYINRMGSVRFPALCSLAKEIWQWCERNNIWLFASYISSENNSDADKESRRLCDETEWSLSQDAFDKIKFQLDSSRDRPLCD</sequence>
<dbReference type="Gene3D" id="3.30.420.10">
    <property type="entry name" value="Ribonuclease H-like superfamily/Ribonuclease H"/>
    <property type="match status" value="1"/>
</dbReference>
<evidence type="ECO:0008006" key="3">
    <source>
        <dbReference type="Google" id="ProtNLM"/>
    </source>
</evidence>
<proteinExistence type="predicted"/>
<protein>
    <recommendedName>
        <fullName evidence="3">RNase H type-1 domain-containing protein</fullName>
    </recommendedName>
</protein>
<dbReference type="PROSITE" id="PS00018">
    <property type="entry name" value="EF_HAND_1"/>
    <property type="match status" value="1"/>
</dbReference>
<dbReference type="EMBL" id="JANEYG010000104">
    <property type="protein sequence ID" value="KAJ8913043.1"/>
    <property type="molecule type" value="Genomic_DNA"/>
</dbReference>
<dbReference type="CDD" id="cd09275">
    <property type="entry name" value="RNase_HI_RT_DIRS1"/>
    <property type="match status" value="1"/>
</dbReference>
<evidence type="ECO:0000313" key="1">
    <source>
        <dbReference type="EMBL" id="KAJ8913043.1"/>
    </source>
</evidence>
<dbReference type="InterPro" id="IPR052055">
    <property type="entry name" value="Hepadnavirus_pol/RT"/>
</dbReference>
<reference evidence="1 2" key="1">
    <citation type="journal article" date="2023" name="Insect Mol. Biol.">
        <title>Genome sequencing provides insights into the evolution of gene families encoding plant cell wall-degrading enzymes in longhorned beetles.</title>
        <authorList>
            <person name="Shin N.R."/>
            <person name="Okamura Y."/>
            <person name="Kirsch R."/>
            <person name="Pauchet Y."/>
        </authorList>
    </citation>
    <scope>NUCLEOTIDE SEQUENCE [LARGE SCALE GENOMIC DNA]</scope>
    <source>
        <strain evidence="1">EAD_L_NR</strain>
    </source>
</reference>
<gene>
    <name evidence="1" type="ORF">NQ315_002059</name>
</gene>
<accession>A0AAV8VFW3</accession>
<keyword evidence="2" id="KW-1185">Reference proteome</keyword>
<dbReference type="SUPFAM" id="SSF53098">
    <property type="entry name" value="Ribonuclease H-like"/>
    <property type="match status" value="1"/>
</dbReference>
<dbReference type="InterPro" id="IPR036397">
    <property type="entry name" value="RNaseH_sf"/>
</dbReference>